<accession>A0A0R3C1Q5</accession>
<reference evidence="1 2" key="1">
    <citation type="submission" date="2015-09" db="EMBL/GenBank/DDBJ databases">
        <title>Draft Genome Sequence of the Strain BR 3267 (Bradyrhizobium yuanmingense) recommended as inoculant for cowpea in Brazil.</title>
        <authorList>
            <person name="Simoes-Araujo J.L."/>
            <person name="Zilli J.E."/>
        </authorList>
    </citation>
    <scope>NUCLEOTIDE SEQUENCE [LARGE SCALE GENOMIC DNA]</scope>
    <source>
        <strain evidence="1 2">BR3267</strain>
    </source>
</reference>
<protein>
    <recommendedName>
        <fullName evidence="3">HAD-IIIC family phosphatase</fullName>
    </recommendedName>
</protein>
<sequence>MLAAAPQPDRRINDAELKSLALSGDATSWGHLVARSRQATSFSELFFLSTLRKKAKLYAPGSVQPRLRLALIGGYNLYPLHELVEHLLAIRGIECERFLGEYDNFVSEILDGSSSLYAFKPDLAFILPNASHCRFSGSLLDDVEHQREAAVRAAEHLLNLAQTFTVRSGAAAILANLALPDGLDLGSFRSRTLGTDWSFRKAVNLELGLRAPAEVQICDVEFLSAQRGISAAADARAWYESKQLGSPDFLVDIAQELSHLIASRKQSPKKVLAIDLDQTLWGGVIAEDGIEGIELGYSSPRGEAFKDFQRYLLGLSQRGVLLAVCSKNDHARAIEVFEKHPEMVVRLEHFAAFKANWDPKSDNLQRIAEELRLGLDSFVFADDNPAEIEIVRLFQPLVTGVLLGPDPAEFIVRIQAGRHFEPRTITEEDLERTAQYRQERRRTELAASVTDMPAYLASLEMRGTIKEFDSLDVPRIAQLIARSNQFNLTTARRSETEIKALLGRPEYRCFTMRLEDRFGDSGLISVVIAKIDGGVFVLDTWLMSCRVLKRQVEDEIMNEIFRLAAAAGCTKVRGIYLPTAKNGIVAEFYEEFGFARTEDSATRKEFELEVRKYQVRSTKIDVARRAYEAG</sequence>
<evidence type="ECO:0008006" key="3">
    <source>
        <dbReference type="Google" id="ProtNLM"/>
    </source>
</evidence>
<comment type="caution">
    <text evidence="1">The sequence shown here is derived from an EMBL/GenBank/DDBJ whole genome shotgun (WGS) entry which is preliminary data.</text>
</comment>
<dbReference type="EMBL" id="LJYF01000032">
    <property type="protein sequence ID" value="KRP91690.1"/>
    <property type="molecule type" value="Genomic_DNA"/>
</dbReference>
<dbReference type="InterPro" id="IPR010033">
    <property type="entry name" value="HAD_SF_ppase_IIIC"/>
</dbReference>
<dbReference type="AlphaFoldDB" id="A0A0R3C1Q5"/>
<dbReference type="Gene3D" id="3.40.50.1000">
    <property type="entry name" value="HAD superfamily/HAD-like"/>
    <property type="match status" value="1"/>
</dbReference>
<dbReference type="Gene3D" id="3.40.630.30">
    <property type="match status" value="1"/>
</dbReference>
<dbReference type="InterPro" id="IPR010037">
    <property type="entry name" value="FkbH_domain"/>
</dbReference>
<proteinExistence type="predicted"/>
<dbReference type="Gene3D" id="3.40.50.1110">
    <property type="entry name" value="SGNH hydrolase"/>
    <property type="match status" value="1"/>
</dbReference>
<evidence type="ECO:0000313" key="2">
    <source>
        <dbReference type="Proteomes" id="UP000051380"/>
    </source>
</evidence>
<dbReference type="OrthoDB" id="323926at2"/>
<dbReference type="NCBIfam" id="TIGR01686">
    <property type="entry name" value="FkbH"/>
    <property type="match status" value="1"/>
</dbReference>
<dbReference type="SUPFAM" id="SSF56784">
    <property type="entry name" value="HAD-like"/>
    <property type="match status" value="1"/>
</dbReference>
<name>A0A0R3C1Q5_9BRAD</name>
<organism evidence="1 2">
    <name type="scientific">Bradyrhizobium yuanmingense</name>
    <dbReference type="NCBI Taxonomy" id="108015"/>
    <lineage>
        <taxon>Bacteria</taxon>
        <taxon>Pseudomonadati</taxon>
        <taxon>Pseudomonadota</taxon>
        <taxon>Alphaproteobacteria</taxon>
        <taxon>Hyphomicrobiales</taxon>
        <taxon>Nitrobacteraceae</taxon>
        <taxon>Bradyrhizobium</taxon>
    </lineage>
</organism>
<dbReference type="STRING" id="108015.GA0061099_1005766"/>
<dbReference type="InterPro" id="IPR023214">
    <property type="entry name" value="HAD_sf"/>
</dbReference>
<dbReference type="NCBIfam" id="TIGR01681">
    <property type="entry name" value="HAD-SF-IIIC"/>
    <property type="match status" value="1"/>
</dbReference>
<dbReference type="InterPro" id="IPR036514">
    <property type="entry name" value="SGNH_hydro_sf"/>
</dbReference>
<evidence type="ECO:0000313" key="1">
    <source>
        <dbReference type="EMBL" id="KRP91690.1"/>
    </source>
</evidence>
<dbReference type="InterPro" id="IPR036412">
    <property type="entry name" value="HAD-like_sf"/>
</dbReference>
<dbReference type="Proteomes" id="UP000051380">
    <property type="component" value="Unassembled WGS sequence"/>
</dbReference>
<dbReference type="GO" id="GO:0016788">
    <property type="term" value="F:hydrolase activity, acting on ester bonds"/>
    <property type="evidence" value="ECO:0007669"/>
    <property type="project" value="UniProtKB-ARBA"/>
</dbReference>
<gene>
    <name evidence="1" type="ORF">AOQ72_32290</name>
</gene>